<dbReference type="GO" id="GO:0005886">
    <property type="term" value="C:plasma membrane"/>
    <property type="evidence" value="ECO:0007669"/>
    <property type="project" value="UniProtKB-SubCell"/>
</dbReference>
<reference evidence="14" key="1">
    <citation type="submission" date="2014-08" db="EMBL/GenBank/DDBJ databases">
        <authorList>
            <person name="Edwards T."/>
        </authorList>
    </citation>
    <scope>NUCLEOTIDE SEQUENCE [LARGE SCALE GENOMIC DNA]</scope>
</reference>
<evidence type="ECO:0000256" key="4">
    <source>
        <dbReference type="ARBA" id="ARBA00022475"/>
    </source>
</evidence>
<dbReference type="Pfam" id="PF02653">
    <property type="entry name" value="BPD_transp_2"/>
    <property type="match status" value="1"/>
</dbReference>
<evidence type="ECO:0000256" key="6">
    <source>
        <dbReference type="ARBA" id="ARBA00022692"/>
    </source>
</evidence>
<keyword evidence="6 12" id="KW-0812">Transmembrane</keyword>
<organism evidence="13 14">
    <name type="scientific">Mesorhizobium plurifarium</name>
    <dbReference type="NCBI Taxonomy" id="69974"/>
    <lineage>
        <taxon>Bacteria</taxon>
        <taxon>Pseudomonadati</taxon>
        <taxon>Pseudomonadota</taxon>
        <taxon>Alphaproteobacteria</taxon>
        <taxon>Hyphomicrobiales</taxon>
        <taxon>Phyllobacteriaceae</taxon>
        <taxon>Mesorhizobium</taxon>
    </lineage>
</organism>
<feature type="transmembrane region" description="Helical" evidence="12">
    <location>
        <begin position="177"/>
        <end position="200"/>
    </location>
</feature>
<dbReference type="CDD" id="cd06579">
    <property type="entry name" value="TM_PBP1_transp_AraH_like"/>
    <property type="match status" value="1"/>
</dbReference>
<feature type="transmembrane region" description="Helical" evidence="12">
    <location>
        <begin position="271"/>
        <end position="299"/>
    </location>
</feature>
<feature type="transmembrane region" description="Helical" evidence="12">
    <location>
        <begin position="88"/>
        <end position="106"/>
    </location>
</feature>
<keyword evidence="7 12" id="KW-1133">Transmembrane helix</keyword>
<keyword evidence="5" id="KW-0997">Cell inner membrane</keyword>
<feature type="transmembrane region" description="Helical" evidence="12">
    <location>
        <begin position="311"/>
        <end position="330"/>
    </location>
</feature>
<comment type="function">
    <text evidence="9">Part of the ABC transporter complex LsrABCD involved in autoinducer 2 (AI-2) import. Probably responsible for the translocation of the substrate across the membrane.</text>
</comment>
<feature type="transmembrane region" description="Helical" evidence="12">
    <location>
        <begin position="232"/>
        <end position="250"/>
    </location>
</feature>
<evidence type="ECO:0000256" key="8">
    <source>
        <dbReference type="ARBA" id="ARBA00023136"/>
    </source>
</evidence>
<evidence type="ECO:0000256" key="5">
    <source>
        <dbReference type="ARBA" id="ARBA00022519"/>
    </source>
</evidence>
<feature type="transmembrane region" description="Helical" evidence="12">
    <location>
        <begin position="34"/>
        <end position="51"/>
    </location>
</feature>
<proteinExistence type="predicted"/>
<keyword evidence="4" id="KW-1003">Cell membrane</keyword>
<keyword evidence="8 12" id="KW-0472">Membrane</keyword>
<dbReference type="PANTHER" id="PTHR32196:SF71">
    <property type="entry name" value="AUTOINDUCER 2 IMPORT SYSTEM PERMEASE PROTEIN LSRD"/>
    <property type="match status" value="1"/>
</dbReference>
<dbReference type="AlphaFoldDB" id="A0A0K2VWH6"/>
<dbReference type="EMBL" id="CCND01000012">
    <property type="protein sequence ID" value="CDX55253.1"/>
    <property type="molecule type" value="Genomic_DNA"/>
</dbReference>
<gene>
    <name evidence="13" type="ORF">MPL1032_20024</name>
</gene>
<evidence type="ECO:0000256" key="7">
    <source>
        <dbReference type="ARBA" id="ARBA00022989"/>
    </source>
</evidence>
<feature type="compositionally biased region" description="Polar residues" evidence="11">
    <location>
        <begin position="1"/>
        <end position="10"/>
    </location>
</feature>
<evidence type="ECO:0000313" key="14">
    <source>
        <dbReference type="Proteomes" id="UP000182888"/>
    </source>
</evidence>
<evidence type="ECO:0000256" key="10">
    <source>
        <dbReference type="ARBA" id="ARBA00039381"/>
    </source>
</evidence>
<evidence type="ECO:0000256" key="3">
    <source>
        <dbReference type="ARBA" id="ARBA00022448"/>
    </source>
</evidence>
<sequence length="340" mass="34901">MNEGTETVASEQAEHRSSSPSQSALSAVMLRQETTLLAVIVAVGIVATLRNPAFLNPANLTDIARAAVIYFVMGCGASLLMIGGGLDFSVGAVFTLGGIVCAWLLVWGAPWPLAILAGVAAGAAVGYVNSLIIERLHVPPIIATLGTFFIVGGLCVEFTGGEDIVPLPETFQALGQGAVFGIPYIVLYAVALGLLFWFLLEQTPFGVETRALGGNRKAAIANGLKVNRLDTILYVTAGATAGLAGVIYAARVGSGQVAAGGPSVTLSVVTAVLIGGISLLGGLGTITGVAVGALLLSAIDNALIVASVPPQYNSIIIGAILICAVAVDHIRRERLYKRRR</sequence>
<evidence type="ECO:0000256" key="12">
    <source>
        <dbReference type="SAM" id="Phobius"/>
    </source>
</evidence>
<dbReference type="PANTHER" id="PTHR32196">
    <property type="entry name" value="ABC TRANSPORTER PERMEASE PROTEIN YPHD-RELATED-RELATED"/>
    <property type="match status" value="1"/>
</dbReference>
<evidence type="ECO:0000256" key="1">
    <source>
        <dbReference type="ARBA" id="ARBA00004651"/>
    </source>
</evidence>
<dbReference type="Proteomes" id="UP000182888">
    <property type="component" value="Unassembled WGS sequence"/>
</dbReference>
<accession>A0A0K2VWH6</accession>
<feature type="transmembrane region" description="Helical" evidence="12">
    <location>
        <begin position="113"/>
        <end position="132"/>
    </location>
</feature>
<evidence type="ECO:0000256" key="9">
    <source>
        <dbReference type="ARBA" id="ARBA00025439"/>
    </source>
</evidence>
<dbReference type="InterPro" id="IPR001851">
    <property type="entry name" value="ABC_transp_permease"/>
</dbReference>
<evidence type="ECO:0000313" key="13">
    <source>
        <dbReference type="EMBL" id="CDX55253.1"/>
    </source>
</evidence>
<feature type="transmembrane region" description="Helical" evidence="12">
    <location>
        <begin position="138"/>
        <end position="156"/>
    </location>
</feature>
<name>A0A0K2VWH6_MESPL</name>
<evidence type="ECO:0000256" key="2">
    <source>
        <dbReference type="ARBA" id="ARBA00011262"/>
    </source>
</evidence>
<comment type="subunit">
    <text evidence="2">The complex is composed of two ATP-binding proteins (LsrA), two transmembrane proteins (LsrC and LsrD) and a solute-binding protein (LsrB).</text>
</comment>
<protein>
    <recommendedName>
        <fullName evidence="10">Autoinducer 2 import system permease protein LsrD</fullName>
    </recommendedName>
</protein>
<keyword evidence="3" id="KW-0813">Transport</keyword>
<feature type="transmembrane region" description="Helical" evidence="12">
    <location>
        <begin position="63"/>
        <end position="82"/>
    </location>
</feature>
<comment type="subcellular location">
    <subcellularLocation>
        <location evidence="1">Cell membrane</location>
        <topology evidence="1">Multi-pass membrane protein</topology>
    </subcellularLocation>
</comment>
<evidence type="ECO:0000256" key="11">
    <source>
        <dbReference type="SAM" id="MobiDB-lite"/>
    </source>
</evidence>
<dbReference type="GO" id="GO:0022857">
    <property type="term" value="F:transmembrane transporter activity"/>
    <property type="evidence" value="ECO:0007669"/>
    <property type="project" value="InterPro"/>
</dbReference>
<feature type="region of interest" description="Disordered" evidence="11">
    <location>
        <begin position="1"/>
        <end position="20"/>
    </location>
</feature>